<dbReference type="GO" id="GO:0008137">
    <property type="term" value="F:NADH dehydrogenase (ubiquinone) activity"/>
    <property type="evidence" value="ECO:0007669"/>
    <property type="project" value="InterPro"/>
</dbReference>
<feature type="transmembrane region" description="Helical" evidence="8">
    <location>
        <begin position="60"/>
        <end position="88"/>
    </location>
</feature>
<protein>
    <submittedName>
        <fullName evidence="10">Sodium:proton antiporter</fullName>
    </submittedName>
</protein>
<keyword evidence="3 7" id="KW-0812">Transmembrane</keyword>
<feature type="transmembrane region" description="Helical" evidence="8">
    <location>
        <begin position="247"/>
        <end position="265"/>
    </location>
</feature>
<feature type="transmembrane region" description="Helical" evidence="8">
    <location>
        <begin position="345"/>
        <end position="364"/>
    </location>
</feature>
<dbReference type="InterPro" id="IPR003918">
    <property type="entry name" value="NADH_UbQ_OxRdtase"/>
</dbReference>
<dbReference type="PANTHER" id="PTHR42682">
    <property type="entry name" value="HYDROGENASE-4 COMPONENT F"/>
    <property type="match status" value="1"/>
</dbReference>
<feature type="transmembrane region" description="Helical" evidence="8">
    <location>
        <begin position="148"/>
        <end position="172"/>
    </location>
</feature>
<dbReference type="AlphaFoldDB" id="A0A5C1Q753"/>
<evidence type="ECO:0000256" key="4">
    <source>
        <dbReference type="ARBA" id="ARBA00022989"/>
    </source>
</evidence>
<dbReference type="GO" id="GO:0005886">
    <property type="term" value="C:plasma membrane"/>
    <property type="evidence" value="ECO:0007669"/>
    <property type="project" value="UniProtKB-SubCell"/>
</dbReference>
<accession>A0A5C1Q753</accession>
<dbReference type="PANTHER" id="PTHR42682:SF4">
    <property type="entry name" value="NADH-UBIQUINONE_PLASTOQUINONE"/>
    <property type="match status" value="1"/>
</dbReference>
<dbReference type="RefSeq" id="WP_149567160.1">
    <property type="nucleotide sequence ID" value="NZ_CP035807.1"/>
</dbReference>
<keyword evidence="2" id="KW-1003">Cell membrane</keyword>
<evidence type="ECO:0000256" key="1">
    <source>
        <dbReference type="ARBA" id="ARBA00004651"/>
    </source>
</evidence>
<feature type="transmembrane region" description="Helical" evidence="8">
    <location>
        <begin position="29"/>
        <end position="48"/>
    </location>
</feature>
<keyword evidence="6 8" id="KW-0472">Membrane</keyword>
<evidence type="ECO:0000256" key="3">
    <source>
        <dbReference type="ARBA" id="ARBA00022692"/>
    </source>
</evidence>
<evidence type="ECO:0000313" key="10">
    <source>
        <dbReference type="EMBL" id="QEN03903.1"/>
    </source>
</evidence>
<reference evidence="10 11" key="1">
    <citation type="submission" date="2019-02" db="EMBL/GenBank/DDBJ databases">
        <authorList>
            <person name="Fomenkov A."/>
            <person name="Dubinina G."/>
            <person name="Grabovich M."/>
            <person name="Vincze T."/>
            <person name="Roberts R.J."/>
        </authorList>
    </citation>
    <scope>NUCLEOTIDE SEQUENCE [LARGE SCALE GENOMIC DNA]</scope>
    <source>
        <strain evidence="10 11">P</strain>
    </source>
</reference>
<feature type="transmembrane region" description="Helical" evidence="8">
    <location>
        <begin position="370"/>
        <end position="398"/>
    </location>
</feature>
<feature type="transmembrane region" description="Helical" evidence="8">
    <location>
        <begin position="100"/>
        <end position="127"/>
    </location>
</feature>
<evidence type="ECO:0000256" key="7">
    <source>
        <dbReference type="RuleBase" id="RU000320"/>
    </source>
</evidence>
<keyword evidence="11" id="KW-1185">Reference proteome</keyword>
<organism evidence="10 11">
    <name type="scientific">Thiospirochaeta perfilievii</name>
    <dbReference type="NCBI Taxonomy" id="252967"/>
    <lineage>
        <taxon>Bacteria</taxon>
        <taxon>Pseudomonadati</taxon>
        <taxon>Spirochaetota</taxon>
        <taxon>Spirochaetia</taxon>
        <taxon>Spirochaetales</taxon>
        <taxon>Spirochaetaceae</taxon>
        <taxon>Thiospirochaeta</taxon>
    </lineage>
</organism>
<evidence type="ECO:0000256" key="6">
    <source>
        <dbReference type="ARBA" id="ARBA00023136"/>
    </source>
</evidence>
<dbReference type="KEGG" id="sper:EW093_04050"/>
<feature type="transmembrane region" description="Helical" evidence="8">
    <location>
        <begin position="570"/>
        <end position="594"/>
    </location>
</feature>
<evidence type="ECO:0000256" key="8">
    <source>
        <dbReference type="SAM" id="Phobius"/>
    </source>
</evidence>
<evidence type="ECO:0000259" key="9">
    <source>
        <dbReference type="Pfam" id="PF00361"/>
    </source>
</evidence>
<keyword evidence="5" id="KW-0560">Oxidoreductase</keyword>
<evidence type="ECO:0000256" key="5">
    <source>
        <dbReference type="ARBA" id="ARBA00023002"/>
    </source>
</evidence>
<dbReference type="InterPro" id="IPR052175">
    <property type="entry name" value="ComplexI-like_HydComp"/>
</dbReference>
<dbReference type="PRINTS" id="PR01437">
    <property type="entry name" value="NUOXDRDTASE4"/>
</dbReference>
<dbReference type="InterPro" id="IPR001750">
    <property type="entry name" value="ND/Mrp_TM"/>
</dbReference>
<evidence type="ECO:0000313" key="11">
    <source>
        <dbReference type="Proteomes" id="UP000323824"/>
    </source>
</evidence>
<feature type="transmembrane region" description="Helical" evidence="8">
    <location>
        <begin position="178"/>
        <end position="196"/>
    </location>
</feature>
<feature type="transmembrane region" description="Helical" evidence="8">
    <location>
        <begin position="217"/>
        <end position="241"/>
    </location>
</feature>
<dbReference type="EMBL" id="CP035807">
    <property type="protein sequence ID" value="QEN03903.1"/>
    <property type="molecule type" value="Genomic_DNA"/>
</dbReference>
<dbReference type="GO" id="GO:0016491">
    <property type="term" value="F:oxidoreductase activity"/>
    <property type="evidence" value="ECO:0007669"/>
    <property type="project" value="UniProtKB-KW"/>
</dbReference>
<dbReference type="OrthoDB" id="366322at2"/>
<proteinExistence type="predicted"/>
<sequence length="599" mass="66135">MNNFVLLMPLFLLGTGLVTIFTNRSISKFLLLIVSIFLPIIFILNFSISGNISYNWLGNSLINLSLSLSITKLLFFAMVWFSLFVYSIANLCTKNREESWVLFAAGGLGLSIFAGDLITFFIGWEIMSWASYLPILSRSKNVKVARKYLVFGLTGAMFLLTGILLIGVSSGFNIQDILFTKEVYIALPFLLIGFLLKSGIMPLHRWIPSVYNESSDLFTGFLSGALSKAGVYGLVLLYIIYPHKSLNFLPIIGWLGAITALFATFRAIKEPVIKRLLAWSSIAQLGYIFAAIGLGTAEGISSGIYHAVIHTIIKVLLFTTVAGIIHRTGKTRFDQLGGLINKMPFSFIAVLIGIISLAGMPPLGGFASKWAIYSALLSSGKILELIIIIAASTAAFIYNYKLIYGIFLGHPTECDPNDIKETPLGYRLAVILPLILLIITGMYPSLIYKIINPILGEIGFGSINQDNPQVLSSLLGSYNGFVVMLTFGITFVVILFLFSLVKGKSRDVNRLDIAYAGETPEDSYPLHYGHGMGQEIDRIPFIGFWLSKTTKGFYRYIHSLMDQLSSLIRLFYTGNIATLFYVLFIGSAVLWIFVSGGKM</sequence>
<feature type="transmembrane region" description="Helical" evidence="8">
    <location>
        <begin position="303"/>
        <end position="325"/>
    </location>
</feature>
<comment type="subcellular location">
    <subcellularLocation>
        <location evidence="1">Cell membrane</location>
        <topology evidence="1">Multi-pass membrane protein</topology>
    </subcellularLocation>
    <subcellularLocation>
        <location evidence="7">Membrane</location>
        <topology evidence="7">Multi-pass membrane protein</topology>
    </subcellularLocation>
</comment>
<feature type="transmembrane region" description="Helical" evidence="8">
    <location>
        <begin position="481"/>
        <end position="501"/>
    </location>
</feature>
<feature type="transmembrane region" description="Helical" evidence="8">
    <location>
        <begin position="428"/>
        <end position="451"/>
    </location>
</feature>
<dbReference type="Proteomes" id="UP000323824">
    <property type="component" value="Chromosome"/>
</dbReference>
<keyword evidence="4 8" id="KW-1133">Transmembrane helix</keyword>
<feature type="domain" description="NADH:quinone oxidoreductase/Mrp antiporter transmembrane" evidence="9">
    <location>
        <begin position="114"/>
        <end position="388"/>
    </location>
</feature>
<dbReference type="GO" id="GO:0042773">
    <property type="term" value="P:ATP synthesis coupled electron transport"/>
    <property type="evidence" value="ECO:0007669"/>
    <property type="project" value="InterPro"/>
</dbReference>
<reference evidence="10 11" key="2">
    <citation type="submission" date="2019-09" db="EMBL/GenBank/DDBJ databases">
        <title>Complete Genome Sequence and Methylome Analysis of free living Spirochaetas.</title>
        <authorList>
            <person name="Leshcheva N."/>
            <person name="Mikheeva N."/>
        </authorList>
    </citation>
    <scope>NUCLEOTIDE SEQUENCE [LARGE SCALE GENOMIC DNA]</scope>
    <source>
        <strain evidence="10 11">P</strain>
    </source>
</reference>
<evidence type="ECO:0000256" key="2">
    <source>
        <dbReference type="ARBA" id="ARBA00022475"/>
    </source>
</evidence>
<gene>
    <name evidence="10" type="ORF">EW093_04050</name>
</gene>
<name>A0A5C1Q753_9SPIO</name>
<dbReference type="Pfam" id="PF00361">
    <property type="entry name" value="Proton_antipo_M"/>
    <property type="match status" value="1"/>
</dbReference>